<dbReference type="GO" id="GO:0015074">
    <property type="term" value="P:DNA integration"/>
    <property type="evidence" value="ECO:0007669"/>
    <property type="project" value="InterPro"/>
</dbReference>
<keyword evidence="3" id="KW-1185">Reference proteome</keyword>
<reference evidence="2" key="1">
    <citation type="submission" date="2021-01" db="EMBL/GenBank/DDBJ databases">
        <title>Whole genome shotgun sequence of Actinoplanes siamensis NBRC 109076.</title>
        <authorList>
            <person name="Komaki H."/>
            <person name="Tamura T."/>
        </authorList>
    </citation>
    <scope>NUCLEOTIDE SEQUENCE</scope>
    <source>
        <strain evidence="2">NBRC 109076</strain>
    </source>
</reference>
<keyword evidence="1" id="KW-0233">DNA recombination</keyword>
<accession>A0A919N8P5</accession>
<sequence>MVDVGEPADLGDDKPALGDQLGAVRVLTGGAPRGHLGGPELGHGVGVGQVEAVAELLAGHFYASGLIAEGCDVVTVQKALGHAKPTTTLTTYAHLWPTAEDRTRKAADSLMTQTLADSLRTGGPRKVV</sequence>
<dbReference type="GO" id="GO:0003677">
    <property type="term" value="F:DNA binding"/>
    <property type="evidence" value="ECO:0007669"/>
    <property type="project" value="InterPro"/>
</dbReference>
<evidence type="ECO:0000313" key="2">
    <source>
        <dbReference type="EMBL" id="GIF06362.1"/>
    </source>
</evidence>
<dbReference type="Gene3D" id="1.10.443.10">
    <property type="entry name" value="Intergrase catalytic core"/>
    <property type="match status" value="1"/>
</dbReference>
<dbReference type="SUPFAM" id="SSF56349">
    <property type="entry name" value="DNA breaking-rejoining enzymes"/>
    <property type="match status" value="1"/>
</dbReference>
<dbReference type="EMBL" id="BOMW01000035">
    <property type="protein sequence ID" value="GIF06362.1"/>
    <property type="molecule type" value="Genomic_DNA"/>
</dbReference>
<dbReference type="Proteomes" id="UP000629619">
    <property type="component" value="Unassembled WGS sequence"/>
</dbReference>
<dbReference type="AlphaFoldDB" id="A0A919N8P5"/>
<protein>
    <recommendedName>
        <fullName evidence="4">Phage integrase family protein</fullName>
    </recommendedName>
</protein>
<gene>
    <name evidence="2" type="ORF">Asi03nite_39000</name>
</gene>
<name>A0A919N8P5_9ACTN</name>
<proteinExistence type="predicted"/>
<dbReference type="InterPro" id="IPR013762">
    <property type="entry name" value="Integrase-like_cat_sf"/>
</dbReference>
<comment type="caution">
    <text evidence="2">The sequence shown here is derived from an EMBL/GenBank/DDBJ whole genome shotgun (WGS) entry which is preliminary data.</text>
</comment>
<dbReference type="GO" id="GO:0006310">
    <property type="term" value="P:DNA recombination"/>
    <property type="evidence" value="ECO:0007669"/>
    <property type="project" value="UniProtKB-KW"/>
</dbReference>
<organism evidence="2 3">
    <name type="scientific">Actinoplanes siamensis</name>
    <dbReference type="NCBI Taxonomy" id="1223317"/>
    <lineage>
        <taxon>Bacteria</taxon>
        <taxon>Bacillati</taxon>
        <taxon>Actinomycetota</taxon>
        <taxon>Actinomycetes</taxon>
        <taxon>Micromonosporales</taxon>
        <taxon>Micromonosporaceae</taxon>
        <taxon>Actinoplanes</taxon>
    </lineage>
</organism>
<dbReference type="InterPro" id="IPR011010">
    <property type="entry name" value="DNA_brk_join_enz"/>
</dbReference>
<evidence type="ECO:0000313" key="3">
    <source>
        <dbReference type="Proteomes" id="UP000629619"/>
    </source>
</evidence>
<evidence type="ECO:0000256" key="1">
    <source>
        <dbReference type="ARBA" id="ARBA00023172"/>
    </source>
</evidence>
<evidence type="ECO:0008006" key="4">
    <source>
        <dbReference type="Google" id="ProtNLM"/>
    </source>
</evidence>